<name>A0A850R3B2_9LACO</name>
<evidence type="ECO:0000259" key="1">
    <source>
        <dbReference type="Pfam" id="PF00534"/>
    </source>
</evidence>
<dbReference type="GO" id="GO:0016758">
    <property type="term" value="F:hexosyltransferase activity"/>
    <property type="evidence" value="ECO:0007669"/>
    <property type="project" value="TreeGrafter"/>
</dbReference>
<sequence length="400" mass="45432">MNVGIFTDTYFPQVSGVATSIQTLKNDLERKGNTVYIFTTTDPKVPKDTVEPNIFRLGSIPFVSFTDRRIAYRGMFHALKLAKELDLDIVHTQTEFSLGMIGKFVAYSLKIPCVHTYHTMYENYLHYVLNGHLLKPYHVKQMSRLFVAGMAGVIAPSERTYDTLKGYGIMTPLAIIPTGVDLSLFQQAVDTTALRQKWHLAADQKILLTLSRIANEKKIEVLIKNLPDLLTTDPRLILMIVGDGPDRADLDELVDQLHLEQNVIFAGEVDHDHVSPYYHLADIFVSASDTESQGLTFIEAMAANLRCIVRSNEYTDNLFADPSLGITYDNSTEYLTAVRTYLEQRPTTAHGVKVREQKLYSISAEAFGDRVLDFYQDSYKYFLKKKLANKPFKGEEYYHD</sequence>
<dbReference type="CDD" id="cd03817">
    <property type="entry name" value="GT4_UGDG-like"/>
    <property type="match status" value="1"/>
</dbReference>
<dbReference type="Pfam" id="PF13439">
    <property type="entry name" value="Glyco_transf_4"/>
    <property type="match status" value="1"/>
</dbReference>
<dbReference type="InterPro" id="IPR028098">
    <property type="entry name" value="Glyco_trans_4-like_N"/>
</dbReference>
<dbReference type="SUPFAM" id="SSF53756">
    <property type="entry name" value="UDP-Glycosyltransferase/glycogen phosphorylase"/>
    <property type="match status" value="1"/>
</dbReference>
<dbReference type="Gene3D" id="3.40.50.2000">
    <property type="entry name" value="Glycogen Phosphorylase B"/>
    <property type="match status" value="2"/>
</dbReference>
<dbReference type="EMBL" id="JABZEC010000005">
    <property type="protein sequence ID" value="NVY96850.1"/>
    <property type="molecule type" value="Genomic_DNA"/>
</dbReference>
<organism evidence="3 4">
    <name type="scientific">Bombilactobacillus apium</name>
    <dbReference type="NCBI Taxonomy" id="2675299"/>
    <lineage>
        <taxon>Bacteria</taxon>
        <taxon>Bacillati</taxon>
        <taxon>Bacillota</taxon>
        <taxon>Bacilli</taxon>
        <taxon>Lactobacillales</taxon>
        <taxon>Lactobacillaceae</taxon>
        <taxon>Bombilactobacillus</taxon>
    </lineage>
</organism>
<evidence type="ECO:0000313" key="3">
    <source>
        <dbReference type="EMBL" id="NVY96850.1"/>
    </source>
</evidence>
<dbReference type="PANTHER" id="PTHR45947:SF3">
    <property type="entry name" value="SULFOQUINOVOSYL TRANSFERASE SQD2"/>
    <property type="match status" value="1"/>
</dbReference>
<reference evidence="3 4" key="1">
    <citation type="submission" date="2020-06" db="EMBL/GenBank/DDBJ databases">
        <authorList>
            <person name="Kang J."/>
        </authorList>
    </citation>
    <scope>NUCLEOTIDE SEQUENCE [LARGE SCALE GENOMIC DNA]</scope>
    <source>
        <strain evidence="3 4">DCY120</strain>
    </source>
</reference>
<evidence type="ECO:0000313" key="4">
    <source>
        <dbReference type="Proteomes" id="UP000563523"/>
    </source>
</evidence>
<dbReference type="Proteomes" id="UP000563523">
    <property type="component" value="Unassembled WGS sequence"/>
</dbReference>
<comment type="caution">
    <text evidence="3">The sequence shown here is derived from an EMBL/GenBank/DDBJ whole genome shotgun (WGS) entry which is preliminary data.</text>
</comment>
<dbReference type="PANTHER" id="PTHR45947">
    <property type="entry name" value="SULFOQUINOVOSYL TRANSFERASE SQD2"/>
    <property type="match status" value="1"/>
</dbReference>
<dbReference type="RefSeq" id="WP_176943003.1">
    <property type="nucleotide sequence ID" value="NZ_JABZEC010000005.1"/>
</dbReference>
<keyword evidence="3" id="KW-0808">Transferase</keyword>
<keyword evidence="4" id="KW-1185">Reference proteome</keyword>
<proteinExistence type="predicted"/>
<protein>
    <submittedName>
        <fullName evidence="3">Glycosyltransferase family 4 protein</fullName>
    </submittedName>
</protein>
<dbReference type="InterPro" id="IPR001296">
    <property type="entry name" value="Glyco_trans_1"/>
</dbReference>
<evidence type="ECO:0000259" key="2">
    <source>
        <dbReference type="Pfam" id="PF13439"/>
    </source>
</evidence>
<accession>A0A850R3B2</accession>
<dbReference type="InterPro" id="IPR050194">
    <property type="entry name" value="Glycosyltransferase_grp1"/>
</dbReference>
<dbReference type="Pfam" id="PF00534">
    <property type="entry name" value="Glycos_transf_1"/>
    <property type="match status" value="1"/>
</dbReference>
<feature type="domain" description="Glycosyl transferase family 1" evidence="1">
    <location>
        <begin position="192"/>
        <end position="345"/>
    </location>
</feature>
<feature type="domain" description="Glycosyltransferase subfamily 4-like N-terminal" evidence="2">
    <location>
        <begin position="14"/>
        <end position="183"/>
    </location>
</feature>
<gene>
    <name evidence="3" type="ORF">HU830_06730</name>
</gene>
<dbReference type="AlphaFoldDB" id="A0A850R3B2"/>